<dbReference type="PANTHER" id="PTHR40254:SF1">
    <property type="entry name" value="BLR0577 PROTEIN"/>
    <property type="match status" value="1"/>
</dbReference>
<proteinExistence type="predicted"/>
<dbReference type="RefSeq" id="WP_128486262.1">
    <property type="nucleotide sequence ID" value="NZ_JBHLXB010000011.1"/>
</dbReference>
<dbReference type="EMBL" id="SBLC01000001">
    <property type="protein sequence ID" value="RWY45544.1"/>
    <property type="molecule type" value="Genomic_DNA"/>
</dbReference>
<reference evidence="2 3" key="1">
    <citation type="journal article" date="2015" name="Int. J. Syst. Evol. Microbiol.">
        <title>Gemmobacter intermedius sp. nov., isolated from a white stork (Ciconia ciconia).</title>
        <authorList>
            <person name="Kampfer P."/>
            <person name="Jerzak L."/>
            <person name="Wilharm G."/>
            <person name="Golke J."/>
            <person name="Busse H.J."/>
            <person name="Glaeser S.P."/>
        </authorList>
    </citation>
    <scope>NUCLEOTIDE SEQUENCE [LARGE SCALE GENOMIC DNA]</scope>
    <source>
        <strain evidence="2 3">119/4</strain>
    </source>
</reference>
<sequence>MMPSPAVPPMPPLQSGARITIIGGGATGMLIAAHLLAREAAQFHITLIEGHFEPGRGLAYSTRDPDHLLNTRVAQMSAWPETPEHLLNWLRTHPETAEITPQDFISRRLYGDYLTHLADPWKDSGRFDILQDQAMKLSDDGRDVTLASGRQLRGDLTILATGHALPQSREGDPVTGAWDFRAPEDRGARVIIIGTGLSMVDQALSLLNKGHEGPILAVSRRGLLPLPHAPSAPMKLTPADLPLDQGVSQLLRFLRGKARAAKAAGGTWRDVVDGIRPFIAEIWQAWPERERRRFLRHASSWWEVHRHRIPDASDLRLRRAMEDGQLTILRAGFQGAKRDAEGNLIACLRPRGSTAITEIEAAFIVDCRGIRRDPVAHASPVLADLFARGFARKDPLGIGPDVTTDGRLITESGSLMPGVVALGPPTRAALWEITAIPDIRAQAAALAARISPR</sequence>
<comment type="caution">
    <text evidence="2">The sequence shown here is derived from an EMBL/GenBank/DDBJ whole genome shotgun (WGS) entry which is preliminary data.</text>
</comment>
<gene>
    <name evidence="2" type="ORF">EP867_00525</name>
</gene>
<dbReference type="Gene3D" id="3.50.50.60">
    <property type="entry name" value="FAD/NAD(P)-binding domain"/>
    <property type="match status" value="1"/>
</dbReference>
<evidence type="ECO:0000259" key="1">
    <source>
        <dbReference type="Pfam" id="PF13454"/>
    </source>
</evidence>
<feature type="domain" description="FAD-dependent urate hydroxylase HpyO/Asp monooxygenase CreE-like FAD/NAD(P)-binding" evidence="1">
    <location>
        <begin position="21"/>
        <end position="163"/>
    </location>
</feature>
<dbReference type="Pfam" id="PF13454">
    <property type="entry name" value="NAD_binding_9"/>
    <property type="match status" value="1"/>
</dbReference>
<evidence type="ECO:0000313" key="3">
    <source>
        <dbReference type="Proteomes" id="UP000287168"/>
    </source>
</evidence>
<name>A0A3S3UPX8_9RHOB</name>
<dbReference type="OrthoDB" id="101972at2"/>
<dbReference type="PANTHER" id="PTHR40254">
    <property type="entry name" value="BLR0577 PROTEIN"/>
    <property type="match status" value="1"/>
</dbReference>
<keyword evidence="3" id="KW-1185">Reference proteome</keyword>
<accession>A0A3S3UPX8</accession>
<dbReference type="SUPFAM" id="SSF51905">
    <property type="entry name" value="FAD/NAD(P)-binding domain"/>
    <property type="match status" value="1"/>
</dbReference>
<evidence type="ECO:0000313" key="2">
    <source>
        <dbReference type="EMBL" id="RWY45544.1"/>
    </source>
</evidence>
<dbReference type="Proteomes" id="UP000287168">
    <property type="component" value="Unassembled WGS sequence"/>
</dbReference>
<organism evidence="2 3">
    <name type="scientific">Falsigemmobacter intermedius</name>
    <dbReference type="NCBI Taxonomy" id="1553448"/>
    <lineage>
        <taxon>Bacteria</taxon>
        <taxon>Pseudomonadati</taxon>
        <taxon>Pseudomonadota</taxon>
        <taxon>Alphaproteobacteria</taxon>
        <taxon>Rhodobacterales</taxon>
        <taxon>Paracoccaceae</taxon>
        <taxon>Falsigemmobacter</taxon>
    </lineage>
</organism>
<dbReference type="InterPro" id="IPR036188">
    <property type="entry name" value="FAD/NAD-bd_sf"/>
</dbReference>
<dbReference type="AlphaFoldDB" id="A0A3S3UPX8"/>
<protein>
    <recommendedName>
        <fullName evidence="1">FAD-dependent urate hydroxylase HpyO/Asp monooxygenase CreE-like FAD/NAD(P)-binding domain-containing protein</fullName>
    </recommendedName>
</protein>
<dbReference type="InterPro" id="IPR052189">
    <property type="entry name" value="L-asp_N-monooxygenase_NS-form"/>
</dbReference>
<dbReference type="InterPro" id="IPR038732">
    <property type="entry name" value="HpyO/CreE_NAD-binding"/>
</dbReference>